<gene>
    <name evidence="1" type="ORF">ABZ508_13815</name>
</gene>
<organism evidence="1 2">
    <name type="scientific">Streptomyces lavendulocolor</name>
    <dbReference type="NCBI Taxonomy" id="67316"/>
    <lineage>
        <taxon>Bacteria</taxon>
        <taxon>Bacillati</taxon>
        <taxon>Actinomycetota</taxon>
        <taxon>Actinomycetes</taxon>
        <taxon>Kitasatosporales</taxon>
        <taxon>Streptomycetaceae</taxon>
        <taxon>Streptomyces</taxon>
    </lineage>
</organism>
<comment type="caution">
    <text evidence="1">The sequence shown here is derived from an EMBL/GenBank/DDBJ whole genome shotgun (WGS) entry which is preliminary data.</text>
</comment>
<keyword evidence="2" id="KW-1185">Reference proteome</keyword>
<evidence type="ECO:0000313" key="2">
    <source>
        <dbReference type="Proteomes" id="UP001550378"/>
    </source>
</evidence>
<proteinExistence type="predicted"/>
<sequence length="200" mass="22241">MLSTPENYRSAANDASPTATVIAAEDGLIRYLRQHAELIVKGAYDIPADWRYRSQYHLLLALGRRFAPTPRPENLIGMPDRLCYSNSAQYAKEHQEEGLVYAEGFALTHAGLDFYLPHAWTVRPDGTVLDPTWDDEPGRAYVGIAVTDPRLWPFDGGGILQDFDRMLPVLRDGFPHNTLADLGRPLANGLAQGQAPTPKR</sequence>
<protein>
    <submittedName>
        <fullName evidence="1">Uncharacterized protein</fullName>
    </submittedName>
</protein>
<accession>A0ABV2W4E7</accession>
<reference evidence="1 2" key="1">
    <citation type="submission" date="2024-06" db="EMBL/GenBank/DDBJ databases">
        <title>The Natural Products Discovery Center: Release of the First 8490 Sequenced Strains for Exploring Actinobacteria Biosynthetic Diversity.</title>
        <authorList>
            <person name="Kalkreuter E."/>
            <person name="Kautsar S.A."/>
            <person name="Yang D."/>
            <person name="Bader C.D."/>
            <person name="Teijaro C.N."/>
            <person name="Fluegel L."/>
            <person name="Davis C.M."/>
            <person name="Simpson J.R."/>
            <person name="Lauterbach L."/>
            <person name="Steele A.D."/>
            <person name="Gui C."/>
            <person name="Meng S."/>
            <person name="Li G."/>
            <person name="Viehrig K."/>
            <person name="Ye F."/>
            <person name="Su P."/>
            <person name="Kiefer A.F."/>
            <person name="Nichols A."/>
            <person name="Cepeda A.J."/>
            <person name="Yan W."/>
            <person name="Fan B."/>
            <person name="Jiang Y."/>
            <person name="Adhikari A."/>
            <person name="Zheng C.-J."/>
            <person name="Schuster L."/>
            <person name="Cowan T.M."/>
            <person name="Smanski M.J."/>
            <person name="Chevrette M.G."/>
            <person name="De Carvalho L.P.S."/>
            <person name="Shen B."/>
        </authorList>
    </citation>
    <scope>NUCLEOTIDE SEQUENCE [LARGE SCALE GENOMIC DNA]</scope>
    <source>
        <strain evidence="1 2">NPDC006337</strain>
    </source>
</reference>
<dbReference type="RefSeq" id="WP_359657282.1">
    <property type="nucleotide sequence ID" value="NZ_JBEXZO010000028.1"/>
</dbReference>
<dbReference type="Proteomes" id="UP001550378">
    <property type="component" value="Unassembled WGS sequence"/>
</dbReference>
<name>A0ABV2W4E7_9ACTN</name>
<evidence type="ECO:0000313" key="1">
    <source>
        <dbReference type="EMBL" id="MEU0708425.1"/>
    </source>
</evidence>
<dbReference type="EMBL" id="JBEXZR010000010">
    <property type="protein sequence ID" value="MEU0708425.1"/>
    <property type="molecule type" value="Genomic_DNA"/>
</dbReference>